<feature type="region of interest" description="Disordered" evidence="1">
    <location>
        <begin position="69"/>
        <end position="111"/>
    </location>
</feature>
<dbReference type="KEGG" id="sals:SLNWT_3081"/>
<dbReference type="AlphaFoldDB" id="A0A0B5EZH6"/>
<dbReference type="Proteomes" id="UP000031523">
    <property type="component" value="Chromosome"/>
</dbReference>
<evidence type="ECO:0000313" key="3">
    <source>
        <dbReference type="Proteomes" id="UP000031523"/>
    </source>
</evidence>
<protein>
    <submittedName>
        <fullName evidence="2">Uncharacterized protein</fullName>
    </submittedName>
</protein>
<accession>A0A0B5EZH6</accession>
<keyword evidence="3" id="KW-1185">Reference proteome</keyword>
<sequence length="111" mass="10412">MARVSLCPATVVADERIMMKPLKAAAVVAGSLAVVGAGAPAFAAGLVPTGVTDLATDTVSKQPLLADSPVSTNALDPSSAGSVTGALNGATGGLDSGGGNAPMLGGLPLGG</sequence>
<gene>
    <name evidence="2" type="ORF">SLNWT_3081</name>
</gene>
<reference evidence="2 3" key="1">
    <citation type="submission" date="2015-01" db="EMBL/GenBank/DDBJ databases">
        <title>Enhanced salinomycin production by adjusting the supply of polyketide extender units in Streptomyce albus DSM 41398.</title>
        <authorList>
            <person name="Lu C."/>
        </authorList>
    </citation>
    <scope>NUCLEOTIDE SEQUENCE [LARGE SCALE GENOMIC DNA]</scope>
    <source>
        <strain evidence="3">ATCC 21838 / DSM 41398 / FERM P-419 / JCM 4703 / NBRC 107858</strain>
    </source>
</reference>
<feature type="compositionally biased region" description="Polar residues" evidence="1">
    <location>
        <begin position="69"/>
        <end position="82"/>
    </location>
</feature>
<evidence type="ECO:0000256" key="1">
    <source>
        <dbReference type="SAM" id="MobiDB-lite"/>
    </source>
</evidence>
<feature type="compositionally biased region" description="Gly residues" evidence="1">
    <location>
        <begin position="90"/>
        <end position="100"/>
    </location>
</feature>
<evidence type="ECO:0000313" key="2">
    <source>
        <dbReference type="EMBL" id="AJE83457.1"/>
    </source>
</evidence>
<organism evidence="2 3">
    <name type="scientific">Streptomyces albus (strain ATCC 21838 / DSM 41398 / FERM P-419 / JCM 4703 / NBRC 107858)</name>
    <dbReference type="NCBI Taxonomy" id="1081613"/>
    <lineage>
        <taxon>Bacteria</taxon>
        <taxon>Bacillati</taxon>
        <taxon>Actinomycetota</taxon>
        <taxon>Actinomycetes</taxon>
        <taxon>Kitasatosporales</taxon>
        <taxon>Streptomycetaceae</taxon>
        <taxon>Streptomyces</taxon>
    </lineage>
</organism>
<proteinExistence type="predicted"/>
<name>A0A0B5EZH6_STRA4</name>
<dbReference type="EMBL" id="CP010519">
    <property type="protein sequence ID" value="AJE83457.1"/>
    <property type="molecule type" value="Genomic_DNA"/>
</dbReference>